<sequence>MNQPPGQPPQDGFGAPQNPPSGGFGAPQEPQPPQPPSPPQPGYGYPQQPGPYATPQQPGPHAQPGPYTPPQQPGPYAQQGPYAQPGPYTPSGPYTPPGPYAPSQPGYGYPPQPPQFPGAPTPPPGGGSKNPFKGKAALAVGAAVVALLVIGGTVFALSGDGGDKKPVADKIGSASPSASAPKPAPVDPGDGSGDGGEDTDLNEGRKPGEAKVLWYKEAPDAPGSGADATGMWITGTTAVKAAYKQIFGYRVSDGEPSWDPISFPQKICSVTRQKSSDDKIVVAYKDGVSDTATCNQLQQIDLRTGKKGWGKEVPEGALFDSTLTLGLTLVGDTLVVGRSQSGTAFDLGTGKKLWDKLRYDETCYPSGFAGGTRLISISSCAAATDNQHDEVQELDPATGKARWTRKIPKDWRVENVYSVDPVVLYSTDEDGKRGNIATLRNDGSVRSEVQAKDSFAPDCEWAFLDRDLQDCLGAVADADTLYLPTEAKRGPNDIVAISLDTGKERWRVKSPGDTSMLPLKTEGGRLIVYVEASYNAGGRIVSVPTTGGSHTMTTLLQNPSGAARIESDFFSKAIDYVDGRFYISTTQLSGDGKSKEKLMLAYGK</sequence>
<dbReference type="AlphaFoldDB" id="A0A0B5DIS4"/>
<feature type="compositionally biased region" description="Pro residues" evidence="1">
    <location>
        <begin position="87"/>
        <end position="125"/>
    </location>
</feature>
<reference evidence="5 7" key="3">
    <citation type="submission" date="2017-09" db="EMBL/GenBank/DDBJ databases">
        <title>Streptomyces genome completion.</title>
        <authorList>
            <person name="Lee N."/>
            <person name="Cho B.-K."/>
        </authorList>
    </citation>
    <scope>NUCLEOTIDE SEQUENCE [LARGE SCALE GENOMIC DNA]</scope>
    <source>
        <strain evidence="5 7">ATCC 14899</strain>
    </source>
</reference>
<keyword evidence="2" id="KW-1133">Transmembrane helix</keyword>
<gene>
    <name evidence="5" type="ORF">CP978_14665</name>
    <name evidence="4" type="ORF">SNOD_14350</name>
</gene>
<dbReference type="InterPro" id="IPR002372">
    <property type="entry name" value="PQQ_rpt_dom"/>
</dbReference>
<feature type="region of interest" description="Disordered" evidence="1">
    <location>
        <begin position="1"/>
        <end position="131"/>
    </location>
</feature>
<name>A0A0B5DIS4_9ACTN</name>
<reference evidence="4 6" key="2">
    <citation type="journal article" date="2016" name="Appl. Microbiol. Biotechnol.">
        <title>Exploiting the genome sequence of Streptomyces nodosus for enhanced antibiotic production.</title>
        <authorList>
            <person name="Sweeney P."/>
            <person name="Murphy C.D."/>
            <person name="Caffrey P."/>
        </authorList>
    </citation>
    <scope>NUCLEOTIDE SEQUENCE [LARGE SCALE GENOMIC DNA]</scope>
    <source>
        <strain evidence="4 6">ATCC 14899</strain>
    </source>
</reference>
<proteinExistence type="predicted"/>
<dbReference type="Gene3D" id="2.130.10.10">
    <property type="entry name" value="YVTN repeat-like/Quinoprotein amine dehydrogenase"/>
    <property type="match status" value="1"/>
</dbReference>
<dbReference type="OrthoDB" id="3944519at2"/>
<feature type="compositionally biased region" description="Pro residues" evidence="1">
    <location>
        <begin position="29"/>
        <end position="41"/>
    </location>
</feature>
<dbReference type="STRING" id="40318.SNOD_14350"/>
<dbReference type="KEGG" id="snq:CP978_14665"/>
<dbReference type="InterPro" id="IPR018391">
    <property type="entry name" value="PQQ_b-propeller_rpt"/>
</dbReference>
<dbReference type="RefSeq" id="WP_043441033.1">
    <property type="nucleotide sequence ID" value="NZ_CP009313.1"/>
</dbReference>
<feature type="region of interest" description="Disordered" evidence="1">
    <location>
        <begin position="158"/>
        <end position="205"/>
    </location>
</feature>
<dbReference type="HOGENOM" id="CLU_036397_0_0_11"/>
<dbReference type="SUPFAM" id="SSF50998">
    <property type="entry name" value="Quinoprotein alcohol dehydrogenase-like"/>
    <property type="match status" value="1"/>
</dbReference>
<keyword evidence="2" id="KW-0812">Transmembrane</keyword>
<dbReference type="EMBL" id="CP009313">
    <property type="protein sequence ID" value="AJE41095.1"/>
    <property type="molecule type" value="Genomic_DNA"/>
</dbReference>
<feature type="compositionally biased region" description="Low complexity" evidence="1">
    <location>
        <begin position="42"/>
        <end position="56"/>
    </location>
</feature>
<dbReference type="Proteomes" id="UP000325763">
    <property type="component" value="Chromosome"/>
</dbReference>
<feature type="compositionally biased region" description="Pro residues" evidence="1">
    <location>
        <begin position="57"/>
        <end position="73"/>
    </location>
</feature>
<evidence type="ECO:0000313" key="4">
    <source>
        <dbReference type="EMBL" id="AJE41095.1"/>
    </source>
</evidence>
<dbReference type="Proteomes" id="UP000031526">
    <property type="component" value="Chromosome"/>
</dbReference>
<feature type="transmembrane region" description="Helical" evidence="2">
    <location>
        <begin position="136"/>
        <end position="157"/>
    </location>
</feature>
<feature type="compositionally biased region" description="Low complexity" evidence="1">
    <location>
        <begin position="74"/>
        <end position="86"/>
    </location>
</feature>
<evidence type="ECO:0000259" key="3">
    <source>
        <dbReference type="Pfam" id="PF13360"/>
    </source>
</evidence>
<evidence type="ECO:0000313" key="5">
    <source>
        <dbReference type="EMBL" id="QEV39634.1"/>
    </source>
</evidence>
<feature type="domain" description="Pyrrolo-quinoline quinone repeat" evidence="3">
    <location>
        <begin position="286"/>
        <end position="414"/>
    </location>
</feature>
<keyword evidence="6" id="KW-1185">Reference proteome</keyword>
<protein>
    <recommendedName>
        <fullName evidence="3">Pyrrolo-quinoline quinone repeat domain-containing protein</fullName>
    </recommendedName>
</protein>
<keyword evidence="2" id="KW-0472">Membrane</keyword>
<dbReference type="InterPro" id="IPR011047">
    <property type="entry name" value="Quinoprotein_ADH-like_sf"/>
</dbReference>
<evidence type="ECO:0000256" key="1">
    <source>
        <dbReference type="SAM" id="MobiDB-lite"/>
    </source>
</evidence>
<evidence type="ECO:0000313" key="6">
    <source>
        <dbReference type="Proteomes" id="UP000031526"/>
    </source>
</evidence>
<accession>A0A0B5DIS4</accession>
<dbReference type="SMART" id="SM00564">
    <property type="entry name" value="PQQ"/>
    <property type="match status" value="2"/>
</dbReference>
<dbReference type="InterPro" id="IPR015943">
    <property type="entry name" value="WD40/YVTN_repeat-like_dom_sf"/>
</dbReference>
<reference evidence="6" key="1">
    <citation type="submission" date="2014-09" db="EMBL/GenBank/DDBJ databases">
        <title>Sequence of the Streptomyces nodosus genome.</title>
        <authorList>
            <person name="Sweeney P."/>
            <person name="Stephens N."/>
            <person name="Murphy C."/>
            <person name="Caffrey P."/>
        </authorList>
    </citation>
    <scope>NUCLEOTIDE SEQUENCE [LARGE SCALE GENOMIC DNA]</scope>
    <source>
        <strain evidence="6">ATCC 14899</strain>
    </source>
</reference>
<dbReference type="Pfam" id="PF13360">
    <property type="entry name" value="PQQ_2"/>
    <property type="match status" value="1"/>
</dbReference>
<dbReference type="EMBL" id="CP023747">
    <property type="protein sequence ID" value="QEV39634.1"/>
    <property type="molecule type" value="Genomic_DNA"/>
</dbReference>
<organism evidence="4 6">
    <name type="scientific">Streptomyces nodosus</name>
    <dbReference type="NCBI Taxonomy" id="40318"/>
    <lineage>
        <taxon>Bacteria</taxon>
        <taxon>Bacillati</taxon>
        <taxon>Actinomycetota</taxon>
        <taxon>Actinomycetes</taxon>
        <taxon>Kitasatosporales</taxon>
        <taxon>Streptomycetaceae</taxon>
        <taxon>Streptomyces</taxon>
    </lineage>
</organism>
<dbReference type="PANTHER" id="PTHR34512">
    <property type="entry name" value="CELL SURFACE PROTEIN"/>
    <property type="match status" value="1"/>
</dbReference>
<dbReference type="PANTHER" id="PTHR34512:SF30">
    <property type="entry name" value="OUTER MEMBRANE PROTEIN ASSEMBLY FACTOR BAMB"/>
    <property type="match status" value="1"/>
</dbReference>
<evidence type="ECO:0000256" key="2">
    <source>
        <dbReference type="SAM" id="Phobius"/>
    </source>
</evidence>
<evidence type="ECO:0000313" key="7">
    <source>
        <dbReference type="Proteomes" id="UP000325763"/>
    </source>
</evidence>